<dbReference type="RefSeq" id="WP_074744824.1">
    <property type="nucleotide sequence ID" value="NZ_FNYS01000003.1"/>
</dbReference>
<accession>A0A1H6SUW1</accession>
<dbReference type="Proteomes" id="UP000183077">
    <property type="component" value="Unassembled WGS sequence"/>
</dbReference>
<dbReference type="Gene3D" id="3.40.630.30">
    <property type="match status" value="2"/>
</dbReference>
<dbReference type="InterPro" id="IPR016181">
    <property type="entry name" value="Acyl_CoA_acyltransferase"/>
</dbReference>
<keyword evidence="2" id="KW-0689">Ribosomal protein</keyword>
<sequence>MNVSISNLKHITIVELVEVFNDSFSDYILPFHLTEESLSFKINSELIDLELSVGAYDGARLVGFMLTGVRREGEEVYYYNAGTGVRPSHRGLRLVALMYDYALPIWEKGGKKVTLTLEVIKGNDKAIKAYQAQGYEISRDLLCFKGDPREVHYIDNNIVIKDVEEVCWNTVTPFWDIQPSWQNSIAVLNQAKEDVRYKLAEYNGEIVGYIAYHKSSGKVFQIAVSKAYRHKRIGRLLINDVVNMLEKPLLVTNVDHRGSEVVDFLNKIGLEMYITQHEMTKRVK</sequence>
<dbReference type="GO" id="GO:0016747">
    <property type="term" value="F:acyltransferase activity, transferring groups other than amino-acyl groups"/>
    <property type="evidence" value="ECO:0007669"/>
    <property type="project" value="InterPro"/>
</dbReference>
<dbReference type="InterPro" id="IPR000182">
    <property type="entry name" value="GNAT_dom"/>
</dbReference>
<name>A0A1H6SUW1_9FLAO</name>
<evidence type="ECO:0000259" key="1">
    <source>
        <dbReference type="PROSITE" id="PS51186"/>
    </source>
</evidence>
<dbReference type="CDD" id="cd04301">
    <property type="entry name" value="NAT_SF"/>
    <property type="match status" value="1"/>
</dbReference>
<dbReference type="Pfam" id="PF00583">
    <property type="entry name" value="Acetyltransf_1"/>
    <property type="match status" value="2"/>
</dbReference>
<dbReference type="PROSITE" id="PS51186">
    <property type="entry name" value="GNAT"/>
    <property type="match status" value="2"/>
</dbReference>
<dbReference type="GeneID" id="82256145"/>
<evidence type="ECO:0000313" key="2">
    <source>
        <dbReference type="EMBL" id="SEI67810.1"/>
    </source>
</evidence>
<dbReference type="AlphaFoldDB" id="A0A1H6SUW1"/>
<organism evidence="2 3">
    <name type="scientific">Myroides marinus</name>
    <dbReference type="NCBI Taxonomy" id="703342"/>
    <lineage>
        <taxon>Bacteria</taxon>
        <taxon>Pseudomonadati</taxon>
        <taxon>Bacteroidota</taxon>
        <taxon>Flavobacteriia</taxon>
        <taxon>Flavobacteriales</taxon>
        <taxon>Flavobacteriaceae</taxon>
        <taxon>Myroides</taxon>
    </lineage>
</organism>
<evidence type="ECO:0000313" key="3">
    <source>
        <dbReference type="Proteomes" id="UP000183077"/>
    </source>
</evidence>
<feature type="domain" description="N-acetyltransferase" evidence="1">
    <location>
        <begin position="158"/>
        <end position="280"/>
    </location>
</feature>
<proteinExistence type="predicted"/>
<dbReference type="EMBL" id="FNYS01000003">
    <property type="protein sequence ID" value="SEI67810.1"/>
    <property type="molecule type" value="Genomic_DNA"/>
</dbReference>
<keyword evidence="2" id="KW-0687">Ribonucleoprotein</keyword>
<gene>
    <name evidence="2" type="ORF">SAMN04488018_10315</name>
</gene>
<dbReference type="GO" id="GO:0005840">
    <property type="term" value="C:ribosome"/>
    <property type="evidence" value="ECO:0007669"/>
    <property type="project" value="UniProtKB-KW"/>
</dbReference>
<reference evidence="2 3" key="1">
    <citation type="submission" date="2016-10" db="EMBL/GenBank/DDBJ databases">
        <authorList>
            <person name="de Groot N.N."/>
        </authorList>
    </citation>
    <scope>NUCLEOTIDE SEQUENCE [LARGE SCALE GENOMIC DNA]</scope>
    <source>
        <strain evidence="2 3">DSM 23048</strain>
    </source>
</reference>
<dbReference type="SUPFAM" id="SSF55729">
    <property type="entry name" value="Acyl-CoA N-acyltransferases (Nat)"/>
    <property type="match status" value="2"/>
</dbReference>
<protein>
    <submittedName>
        <fullName evidence="2">Ribosomal protein S18 acetylase RimI</fullName>
    </submittedName>
</protein>
<feature type="domain" description="N-acetyltransferase" evidence="1">
    <location>
        <begin position="3"/>
        <end position="158"/>
    </location>
</feature>